<proteinExistence type="predicted"/>
<protein>
    <submittedName>
        <fullName evidence="1">Uncharacterized protein</fullName>
    </submittedName>
</protein>
<evidence type="ECO:0000313" key="2">
    <source>
        <dbReference type="Proteomes" id="UP000297385"/>
    </source>
</evidence>
<organism evidence="1 2">
    <name type="scientific">Paraburkholderia dipogonis</name>
    <dbReference type="NCBI Taxonomy" id="1211383"/>
    <lineage>
        <taxon>Bacteria</taxon>
        <taxon>Pseudomonadati</taxon>
        <taxon>Pseudomonadota</taxon>
        <taxon>Betaproteobacteria</taxon>
        <taxon>Burkholderiales</taxon>
        <taxon>Burkholderiaceae</taxon>
        <taxon>Paraburkholderia</taxon>
    </lineage>
</organism>
<dbReference type="RefSeq" id="WP_134459934.1">
    <property type="nucleotide sequence ID" value="NZ_JBHMFL010000129.1"/>
</dbReference>
<sequence length="223" mass="23461">MSPHNDSAMPAGRMPGHLYATLCVAALLTAGCPLPDRSGANNGQPAADTSATLPCNDASRTCTQRYIQRASGCASSANSGNKQNDDAARQCALENYGAALKHVPATGADDLRTDALIGLADSLKAIRDNAAPQTDKTSVVKALDSTISTLDTSPGGRPYAQYFRADELTVAGRDESLPQNEACARLTQARSTLANTGTDAKLSGRVNSLRDSIDFFLQKRRCE</sequence>
<evidence type="ECO:0000313" key="1">
    <source>
        <dbReference type="EMBL" id="TFE39460.1"/>
    </source>
</evidence>
<dbReference type="GeneID" id="97304308"/>
<dbReference type="Proteomes" id="UP000297385">
    <property type="component" value="Unassembled WGS sequence"/>
</dbReference>
<name>A0A4Y8MPK3_9BURK</name>
<comment type="caution">
    <text evidence="1">The sequence shown here is derived from an EMBL/GenBank/DDBJ whole genome shotgun (WGS) entry which is preliminary data.</text>
</comment>
<accession>A0A4Y8MPK3</accession>
<gene>
    <name evidence="1" type="ORF">E2553_21715</name>
</gene>
<dbReference type="AlphaFoldDB" id="A0A4Y8MPK3"/>
<dbReference type="EMBL" id="SNVI01000002">
    <property type="protein sequence ID" value="TFE39460.1"/>
    <property type="molecule type" value="Genomic_DNA"/>
</dbReference>
<reference evidence="1 2" key="1">
    <citation type="submission" date="2019-03" db="EMBL/GenBank/DDBJ databases">
        <title>Complete Genome Sequence of Paraburkholderia dipogonis ICMP 19430T, a Nitrogen-fixing Symbiont of the South African Invasive Legume Dipogon lignosus in New Zealand.</title>
        <authorList>
            <person name="De Meyer S.E."/>
        </authorList>
    </citation>
    <scope>NUCLEOTIDE SEQUENCE [LARGE SCALE GENOMIC DNA]</scope>
    <source>
        <strain evidence="1 2">ICMP 19430</strain>
    </source>
</reference>